<dbReference type="InterPro" id="IPR029060">
    <property type="entry name" value="PIN-like_dom_sf"/>
</dbReference>
<dbReference type="KEGG" id="ssg:Selsp_0870"/>
<name>C9LW49_SELS3</name>
<reference evidence="2 5" key="2">
    <citation type="submission" date="2011-04" db="EMBL/GenBank/DDBJ databases">
        <title>The complete genome of Selenomonas sputigena DSM 20758.</title>
        <authorList>
            <consortium name="US DOE Joint Genome Institute (JGI-PGF)"/>
            <person name="Lucas S."/>
            <person name="Copeland A."/>
            <person name="Lapidus A."/>
            <person name="Bruce D."/>
            <person name="Goodwin L."/>
            <person name="Pitluck S."/>
            <person name="Peters L."/>
            <person name="Kyrpides N."/>
            <person name="Mavromatis K."/>
            <person name="Ivanova N."/>
            <person name="Ovchinnikova G."/>
            <person name="Teshima H."/>
            <person name="Detter J.C."/>
            <person name="Tapia R."/>
            <person name="Han C."/>
            <person name="Land M."/>
            <person name="Hauser L."/>
            <person name="Markowitz V."/>
            <person name="Cheng J.-F."/>
            <person name="Hugenholtz P."/>
            <person name="Woyke T."/>
            <person name="Wu D."/>
            <person name="Gronow S."/>
            <person name="Wellnitz S."/>
            <person name="Schneider S."/>
            <person name="Klenk H.-P."/>
            <person name="Eisen J.A."/>
        </authorList>
    </citation>
    <scope>NUCLEOTIDE SEQUENCE [LARGE SCALE GENOMIC DNA]</scope>
    <source>
        <strain evidence="2">ATCC 35185</strain>
        <strain evidence="5">ATCC 35185 / DSM 20758 / VPI D19B-28</strain>
    </source>
</reference>
<dbReference type="OrthoDB" id="9802272at2"/>
<gene>
    <name evidence="2" type="ordered locus">Selsp_0870</name>
    <name evidence="3" type="ORF">SELSPUOL_01703</name>
</gene>
<evidence type="ECO:0000313" key="5">
    <source>
        <dbReference type="Proteomes" id="UP000011124"/>
    </source>
</evidence>
<dbReference type="Pfam" id="PF13470">
    <property type="entry name" value="PIN_3"/>
    <property type="match status" value="1"/>
</dbReference>
<dbReference type="STRING" id="546271.Selsp_0870"/>
<dbReference type="EMBL" id="ACKP02000040">
    <property type="protein sequence ID" value="EEX76852.1"/>
    <property type="molecule type" value="Genomic_DNA"/>
</dbReference>
<organism evidence="3 4">
    <name type="scientific">Selenomonas sputigena (strain ATCC 35185 / DSM 20758 / CCUG 44933 / VPI D19B-28)</name>
    <dbReference type="NCBI Taxonomy" id="546271"/>
    <lineage>
        <taxon>Bacteria</taxon>
        <taxon>Bacillati</taxon>
        <taxon>Bacillota</taxon>
        <taxon>Negativicutes</taxon>
        <taxon>Selenomonadales</taxon>
        <taxon>Selenomonadaceae</taxon>
        <taxon>Selenomonas</taxon>
    </lineage>
</organism>
<accession>C9LW49</accession>
<feature type="domain" description="PIN" evidence="1">
    <location>
        <begin position="5"/>
        <end position="115"/>
    </location>
</feature>
<sequence>MTCLAVIDTNVLVSALLSSKDDAATVQVVGRMITGEIVPLYSDVIMKEYREVLERKKFGFSPQKIEYLLSFMERFGILVQARPIDIILPDMKDIPFYKVVMEKRLDGAYLVTGNMKHFPERPYIVTPKQLLDMMDS</sequence>
<dbReference type="NCBIfam" id="TIGR00305">
    <property type="entry name" value="putative toxin-antitoxin system toxin component, PIN family"/>
    <property type="match status" value="1"/>
</dbReference>
<keyword evidence="5" id="KW-1185">Reference proteome</keyword>
<dbReference type="eggNOG" id="COG1569">
    <property type="taxonomic scope" value="Bacteria"/>
</dbReference>
<dbReference type="HOGENOM" id="CLU_116617_6_0_9"/>
<dbReference type="InterPro" id="IPR002850">
    <property type="entry name" value="PIN_toxin-like"/>
</dbReference>
<proteinExistence type="predicted"/>
<dbReference type="EMBL" id="CP002637">
    <property type="protein sequence ID" value="AEB99834.1"/>
    <property type="molecule type" value="Genomic_DNA"/>
</dbReference>
<dbReference type="InterPro" id="IPR002716">
    <property type="entry name" value="PIN_dom"/>
</dbReference>
<dbReference type="PANTHER" id="PTHR34610">
    <property type="entry name" value="SSL7007 PROTEIN"/>
    <property type="match status" value="1"/>
</dbReference>
<evidence type="ECO:0000313" key="4">
    <source>
        <dbReference type="Proteomes" id="UP000003505"/>
    </source>
</evidence>
<dbReference type="PANTHER" id="PTHR34610:SF3">
    <property type="entry name" value="SSL7007 PROTEIN"/>
    <property type="match status" value="1"/>
</dbReference>
<evidence type="ECO:0000259" key="1">
    <source>
        <dbReference type="Pfam" id="PF13470"/>
    </source>
</evidence>
<dbReference type="Proteomes" id="UP000011124">
    <property type="component" value="Chromosome"/>
</dbReference>
<reference evidence="3 4" key="1">
    <citation type="submission" date="2009-09" db="EMBL/GenBank/DDBJ databases">
        <authorList>
            <person name="Weinstock G."/>
            <person name="Sodergren E."/>
            <person name="Clifton S."/>
            <person name="Fulton L."/>
            <person name="Fulton B."/>
            <person name="Courtney L."/>
            <person name="Fronick C."/>
            <person name="Harrison M."/>
            <person name="Strong C."/>
            <person name="Farmer C."/>
            <person name="Delahaunty K."/>
            <person name="Markovic C."/>
            <person name="Hall O."/>
            <person name="Minx P."/>
            <person name="Tomlinson C."/>
            <person name="Mitreva M."/>
            <person name="Nelson J."/>
            <person name="Hou S."/>
            <person name="Wollam A."/>
            <person name="Pepin K.H."/>
            <person name="Johnson M."/>
            <person name="Bhonagiri V."/>
            <person name="Nash W.E."/>
            <person name="Warren W."/>
            <person name="Chinwalla A."/>
            <person name="Mardis E.R."/>
            <person name="Wilson R.K."/>
        </authorList>
    </citation>
    <scope>NUCLEOTIDE SEQUENCE [LARGE SCALE GENOMIC DNA]</scope>
    <source>
        <strain evidence="3">ATCC 35185</strain>
        <strain evidence="4">ATCC 35185 / DSM 20758 / VPI D19B-28</strain>
    </source>
</reference>
<evidence type="ECO:0000313" key="2">
    <source>
        <dbReference type="EMBL" id="AEB99834.1"/>
    </source>
</evidence>
<evidence type="ECO:0000313" key="3">
    <source>
        <dbReference type="EMBL" id="EEX76852.1"/>
    </source>
</evidence>
<dbReference type="Proteomes" id="UP000003505">
    <property type="component" value="Unassembled WGS sequence"/>
</dbReference>
<protein>
    <submittedName>
        <fullName evidence="2">Nucleic acid binding protein</fullName>
    </submittedName>
    <submittedName>
        <fullName evidence="3">Putative toxin-antitoxin system toxin component, PIN family</fullName>
    </submittedName>
</protein>
<dbReference type="SUPFAM" id="SSF88723">
    <property type="entry name" value="PIN domain-like"/>
    <property type="match status" value="1"/>
</dbReference>
<dbReference type="AlphaFoldDB" id="C9LW49"/>